<evidence type="ECO:0000313" key="3">
    <source>
        <dbReference type="Proteomes" id="UP000237271"/>
    </source>
</evidence>
<sequence>MENTDDKTGSTMETPVQQAIPTGKDVVLEWMTNPANYDKWRGSDRTSGKTKEALLTEIVDRLEAVGIKHRDSSGVREKINTLEKQFHEAEDFRLGTGAGITDEKDLRSVLLKRSPHYYDLHDVMLNKPSARAKFTSDDQDAAAEEEVRSASLSVLQKGEKRPLVIDAESGTKKYKVDAVDRLLELQADALRTREEKRNRMMDYRDREHALKSKSYC</sequence>
<organism evidence="2 3">
    <name type="scientific">Phytophthora palmivora</name>
    <dbReference type="NCBI Taxonomy" id="4796"/>
    <lineage>
        <taxon>Eukaryota</taxon>
        <taxon>Sar</taxon>
        <taxon>Stramenopiles</taxon>
        <taxon>Oomycota</taxon>
        <taxon>Peronosporomycetes</taxon>
        <taxon>Peronosporales</taxon>
        <taxon>Peronosporaceae</taxon>
        <taxon>Phytophthora</taxon>
    </lineage>
</organism>
<dbReference type="PANTHER" id="PTHR33324:SF2">
    <property type="entry name" value="MYB_SANT-LIKE DNA-BINDING DOMAIN-CONTAINING PROTEIN"/>
    <property type="match status" value="1"/>
</dbReference>
<dbReference type="OrthoDB" id="127208at2759"/>
<comment type="caution">
    <text evidence="2">The sequence shown here is derived from an EMBL/GenBank/DDBJ whole genome shotgun (WGS) entry which is preliminary data.</text>
</comment>
<dbReference type="EMBL" id="NCKW01002123">
    <property type="protein sequence ID" value="POM78164.1"/>
    <property type="molecule type" value="Genomic_DNA"/>
</dbReference>
<accession>A0A2P4YK23</accession>
<dbReference type="Proteomes" id="UP000237271">
    <property type="component" value="Unassembled WGS sequence"/>
</dbReference>
<proteinExistence type="predicted"/>
<dbReference type="PANTHER" id="PTHR33324">
    <property type="entry name" value="EXPRESSED PROTEIN"/>
    <property type="match status" value="1"/>
</dbReference>
<evidence type="ECO:0000313" key="2">
    <source>
        <dbReference type="EMBL" id="POM78164.1"/>
    </source>
</evidence>
<feature type="region of interest" description="Disordered" evidence="1">
    <location>
        <begin position="1"/>
        <end position="23"/>
    </location>
</feature>
<dbReference type="AlphaFoldDB" id="A0A2P4YK23"/>
<protein>
    <submittedName>
        <fullName evidence="2">Uncharacterized protein</fullName>
    </submittedName>
</protein>
<feature type="compositionally biased region" description="Polar residues" evidence="1">
    <location>
        <begin position="9"/>
        <end position="20"/>
    </location>
</feature>
<reference evidence="2 3" key="1">
    <citation type="journal article" date="2017" name="Genome Biol. Evol.">
        <title>Phytophthora megakarya and P. palmivora, closely related causal agents of cacao black pod rot, underwent increases in genome sizes and gene numbers by different mechanisms.</title>
        <authorList>
            <person name="Ali S.S."/>
            <person name="Shao J."/>
            <person name="Lary D.J."/>
            <person name="Kronmiller B."/>
            <person name="Shen D."/>
            <person name="Strem M.D."/>
            <person name="Amoako-Attah I."/>
            <person name="Akrofi A.Y."/>
            <person name="Begoude B.A."/>
            <person name="Ten Hoopen G.M."/>
            <person name="Coulibaly K."/>
            <person name="Kebe B.I."/>
            <person name="Melnick R.L."/>
            <person name="Guiltinan M.J."/>
            <person name="Tyler B.M."/>
            <person name="Meinhardt L.W."/>
            <person name="Bailey B.A."/>
        </authorList>
    </citation>
    <scope>NUCLEOTIDE SEQUENCE [LARGE SCALE GENOMIC DNA]</scope>
    <source>
        <strain evidence="3">sbr112.9</strain>
    </source>
</reference>
<name>A0A2P4YK23_9STRA</name>
<keyword evidence="3" id="KW-1185">Reference proteome</keyword>
<evidence type="ECO:0000256" key="1">
    <source>
        <dbReference type="SAM" id="MobiDB-lite"/>
    </source>
</evidence>
<gene>
    <name evidence="2" type="ORF">PHPALM_4338</name>
</gene>